<name>A0A2T0X319_9RHOB</name>
<comment type="caution">
    <text evidence="3">The sequence shown here is derived from an EMBL/GenBank/DDBJ whole genome shotgun (WGS) entry which is preliminary data.</text>
</comment>
<dbReference type="AlphaFoldDB" id="A0A2T0X319"/>
<dbReference type="Proteomes" id="UP000238801">
    <property type="component" value="Unassembled WGS sequence"/>
</dbReference>
<dbReference type="RefSeq" id="WP_106160899.1">
    <property type="nucleotide sequence ID" value="NZ_PVTT01000002.1"/>
</dbReference>
<comment type="similarity">
    <text evidence="1">Belongs to the pseudomonas-type ThrB family.</text>
</comment>
<dbReference type="PANTHER" id="PTHR21064:SF6">
    <property type="entry name" value="AMINOGLYCOSIDE PHOSPHOTRANSFERASE DOMAIN-CONTAINING PROTEIN"/>
    <property type="match status" value="1"/>
</dbReference>
<evidence type="ECO:0000313" key="3">
    <source>
        <dbReference type="EMBL" id="PRY93295.1"/>
    </source>
</evidence>
<accession>A0A2T0X319</accession>
<dbReference type="EMBL" id="PVTT01000002">
    <property type="protein sequence ID" value="PRY93295.1"/>
    <property type="molecule type" value="Genomic_DNA"/>
</dbReference>
<evidence type="ECO:0000259" key="2">
    <source>
        <dbReference type="Pfam" id="PF01636"/>
    </source>
</evidence>
<dbReference type="GO" id="GO:0019202">
    <property type="term" value="F:amino acid kinase activity"/>
    <property type="evidence" value="ECO:0007669"/>
    <property type="project" value="TreeGrafter"/>
</dbReference>
<feature type="domain" description="Aminoglycoside phosphotransferase" evidence="2">
    <location>
        <begin position="20"/>
        <end position="264"/>
    </location>
</feature>
<organism evidence="3 4">
    <name type="scientific">Hasllibacter halocynthiae</name>
    <dbReference type="NCBI Taxonomy" id="595589"/>
    <lineage>
        <taxon>Bacteria</taxon>
        <taxon>Pseudomonadati</taxon>
        <taxon>Pseudomonadota</taxon>
        <taxon>Alphaproteobacteria</taxon>
        <taxon>Rhodobacterales</taxon>
        <taxon>Roseobacteraceae</taxon>
        <taxon>Hasllibacter</taxon>
    </lineage>
</organism>
<dbReference type="InterPro" id="IPR050249">
    <property type="entry name" value="Pseudomonas-type_ThrB"/>
</dbReference>
<dbReference type="InterPro" id="IPR002575">
    <property type="entry name" value="Aminoglycoside_PTrfase"/>
</dbReference>
<dbReference type="PANTHER" id="PTHR21064">
    <property type="entry name" value="AMINOGLYCOSIDE PHOSPHOTRANSFERASE DOMAIN-CONTAINING PROTEIN-RELATED"/>
    <property type="match status" value="1"/>
</dbReference>
<dbReference type="OrthoDB" id="241498at2"/>
<evidence type="ECO:0000256" key="1">
    <source>
        <dbReference type="ARBA" id="ARBA00038240"/>
    </source>
</evidence>
<dbReference type="Pfam" id="PF01636">
    <property type="entry name" value="APH"/>
    <property type="match status" value="1"/>
</dbReference>
<evidence type="ECO:0000313" key="4">
    <source>
        <dbReference type="Proteomes" id="UP000238801"/>
    </source>
</evidence>
<gene>
    <name evidence="3" type="ORF">BCF33_2162</name>
</gene>
<reference evidence="3 4" key="1">
    <citation type="submission" date="2018-03" db="EMBL/GenBank/DDBJ databases">
        <title>Genomic Encyclopedia of Archaeal and Bacterial Type Strains, Phase II (KMG-II): from individual species to whole genera.</title>
        <authorList>
            <person name="Goeker M."/>
        </authorList>
    </citation>
    <scope>NUCLEOTIDE SEQUENCE [LARGE SCALE GENOMIC DNA]</scope>
    <source>
        <strain evidence="3 4">DSM 29318</strain>
    </source>
</reference>
<dbReference type="InterPro" id="IPR011009">
    <property type="entry name" value="Kinase-like_dom_sf"/>
</dbReference>
<protein>
    <submittedName>
        <fullName evidence="3">Ser/Thr protein kinase RdoA (MazF antagonist)</fullName>
    </submittedName>
</protein>
<dbReference type="Gene3D" id="3.90.1200.10">
    <property type="match status" value="1"/>
</dbReference>
<keyword evidence="3" id="KW-0808">Transferase</keyword>
<dbReference type="SUPFAM" id="SSF56112">
    <property type="entry name" value="Protein kinase-like (PK-like)"/>
    <property type="match status" value="1"/>
</dbReference>
<sequence>MIDPAVLAAPWGGLARAPALAAERENTVWDATLPSGRRVALRLHRAGYQSEGGIAAELAWTEALAARGFPCPRPIRTTGGALVHRHAGRCVSVVSWVDGATPIADLPPSDAEGRVALHREVGTLLGRLHATSDAAGGPAPCLRPAWSRRGLTGADPLWGRWWENVAATRPESRRLLAARDQAREWLGCFAASRHAGIGPIHADAIGENVLRDGSGMLWLIDFDDCGMGFRLYDPGVSLVQRWEDPDRDALARATARGYCAARGTEAEAEAVGSLLPKLAAIRALASAGWIGSRAPPGDPRHRHYLRRAIGCVDWAF</sequence>
<dbReference type="Gene3D" id="3.30.200.20">
    <property type="entry name" value="Phosphorylase Kinase, domain 1"/>
    <property type="match status" value="1"/>
</dbReference>
<keyword evidence="3" id="KW-0418">Kinase</keyword>
<proteinExistence type="inferred from homology"/>
<keyword evidence="4" id="KW-1185">Reference proteome</keyword>